<name>A0A4R5VCF6_9BACT</name>
<dbReference type="AlphaFoldDB" id="A0A4R5VCF6"/>
<evidence type="ECO:0000313" key="2">
    <source>
        <dbReference type="Proteomes" id="UP000295438"/>
    </source>
</evidence>
<sequence>MSFKLIFLLTILFFERFFLQSIQEDTENFKFDINGNLELVSVITTSHSNPARVPLEIAIRLKSNGLVIDEMIFDYSISSIWRINQSEFFILLGPENLVKVKVVNKKIFKLTENLISPFDKPSFGTNIHKNLVFKIDDLMLFYESYDRQSYKLTLRGTNKSKEILVGMKYPGFVDPQHFIYPPHRTILLRNGNIYILDEVKLIVHIVGMNLVSFKEVKLPEGHEYQWDIFSFNLSLLRRDLNGSIKKIALSNFLQ</sequence>
<gene>
    <name evidence="1" type="ORF">E1898_02800</name>
</gene>
<proteinExistence type="predicted"/>
<reference evidence="1 2" key="1">
    <citation type="submission" date="2019-03" db="EMBL/GenBank/DDBJ databases">
        <title>Algoriphagus aquimaris sp. nov., isolated form marine sediment in Pohang, Korea.</title>
        <authorList>
            <person name="Kim J."/>
            <person name="Yoon S.-H."/>
            <person name="Lee S.-S."/>
        </authorList>
    </citation>
    <scope>NUCLEOTIDE SEQUENCE [LARGE SCALE GENOMIC DNA]</scope>
    <source>
        <strain evidence="1 2">F21</strain>
    </source>
</reference>
<protein>
    <submittedName>
        <fullName evidence="1">Uncharacterized protein</fullName>
    </submittedName>
</protein>
<accession>A0A4R5VCF6</accession>
<keyword evidence="2" id="KW-1185">Reference proteome</keyword>
<evidence type="ECO:0000313" key="1">
    <source>
        <dbReference type="EMBL" id="TDK49791.1"/>
    </source>
</evidence>
<organism evidence="1 2">
    <name type="scientific">Algoriphagus formosus</name>
    <dbReference type="NCBI Taxonomy" id="2007308"/>
    <lineage>
        <taxon>Bacteria</taxon>
        <taxon>Pseudomonadati</taxon>
        <taxon>Bacteroidota</taxon>
        <taxon>Cytophagia</taxon>
        <taxon>Cytophagales</taxon>
        <taxon>Cyclobacteriaceae</taxon>
        <taxon>Algoriphagus</taxon>
    </lineage>
</organism>
<comment type="caution">
    <text evidence="1">The sequence shown here is derived from an EMBL/GenBank/DDBJ whole genome shotgun (WGS) entry which is preliminary data.</text>
</comment>
<dbReference type="Proteomes" id="UP000295438">
    <property type="component" value="Unassembled WGS sequence"/>
</dbReference>
<dbReference type="RefSeq" id="WP_100629226.1">
    <property type="nucleotide sequence ID" value="NZ_SMUW01000024.1"/>
</dbReference>
<dbReference type="EMBL" id="SMUW01000024">
    <property type="protein sequence ID" value="TDK49791.1"/>
    <property type="molecule type" value="Genomic_DNA"/>
</dbReference>